<evidence type="ECO:0000256" key="3">
    <source>
        <dbReference type="ARBA" id="ARBA00023027"/>
    </source>
</evidence>
<proteinExistence type="inferred from homology"/>
<dbReference type="PROSITE" id="PS00074">
    <property type="entry name" value="GLFV_DEHYDROGENASE"/>
    <property type="match status" value="1"/>
</dbReference>
<dbReference type="InterPro" id="IPR033524">
    <property type="entry name" value="Glu/Leu/Phe/Val_DH_AS"/>
</dbReference>
<protein>
    <submittedName>
        <fullName evidence="6">Leucine dehydrogenase</fullName>
        <ecNumber evidence="6">1.4.1.9</ecNumber>
    </submittedName>
</protein>
<dbReference type="SMART" id="SM00839">
    <property type="entry name" value="ELFV_dehydrog"/>
    <property type="match status" value="1"/>
</dbReference>
<reference evidence="6 7" key="1">
    <citation type="submission" date="2023-07" db="EMBL/GenBank/DDBJ databases">
        <title>Genomic Encyclopedia of Type Strains, Phase IV (KMG-IV): sequencing the most valuable type-strain genomes for metagenomic binning, comparative biology and taxonomic classification.</title>
        <authorList>
            <person name="Goeker M."/>
        </authorList>
    </citation>
    <scope>NUCLEOTIDE SEQUENCE [LARGE SCALE GENOMIC DNA]</scope>
    <source>
        <strain evidence="6 7">DSM 17740</strain>
    </source>
</reference>
<evidence type="ECO:0000256" key="4">
    <source>
        <dbReference type="RuleBase" id="RU004417"/>
    </source>
</evidence>
<comment type="similarity">
    <text evidence="1 4">Belongs to the Glu/Leu/Phe/Val dehydrogenases family.</text>
</comment>
<dbReference type="InterPro" id="IPR036291">
    <property type="entry name" value="NAD(P)-bd_dom_sf"/>
</dbReference>
<sequence length="364" mass="39998">MDGKIFEYLEKYDYENLFFLNDNQTGLKGVICIHDTTLGPATGGCRMWTYANEWDAIEDALRLARGMTYKYAAAGVDLGGGKAVIIGDPKTQKSEALFRSLGRFINRLNGMYITGLDVGTTLRDMETIRLETPYVVTLPREFGGAGQISNYTALSVFQSMKACAEEKFGVNSLEGLRVGVQGVGSVGYHVVKFLAEEGAHITIADIDQERVKAVAEEFGAKIEKPDRIHALDLDIFSPCALGKVINDQSIEELKCKVIAGSANNQLAESKHGDYLDQAGILYAPDYIANAGGTIFDTDRLKPGGFNEERGVQAVKRVYETMKQIIKISKEEQIPTYKAADRLAERRIASVGKAKQLRKAVNISM</sequence>
<keyword evidence="3" id="KW-0520">NAD</keyword>
<dbReference type="InterPro" id="IPR006096">
    <property type="entry name" value="Glu/Leu/Phe/Val/Trp_DH_C"/>
</dbReference>
<accession>A0ABU0CXF4</accession>
<evidence type="ECO:0000256" key="2">
    <source>
        <dbReference type="ARBA" id="ARBA00023002"/>
    </source>
</evidence>
<evidence type="ECO:0000256" key="1">
    <source>
        <dbReference type="ARBA" id="ARBA00006382"/>
    </source>
</evidence>
<feature type="domain" description="Glutamate/phenylalanine/leucine/valine/L-tryptophan dehydrogenase C-terminal" evidence="5">
    <location>
        <begin position="146"/>
        <end position="355"/>
    </location>
</feature>
<dbReference type="GO" id="GO:0050049">
    <property type="term" value="F:L-leucine dehydrogenase activity"/>
    <property type="evidence" value="ECO:0007669"/>
    <property type="project" value="UniProtKB-EC"/>
</dbReference>
<evidence type="ECO:0000313" key="6">
    <source>
        <dbReference type="EMBL" id="MDQ0339962.1"/>
    </source>
</evidence>
<evidence type="ECO:0000313" key="7">
    <source>
        <dbReference type="Proteomes" id="UP001232445"/>
    </source>
</evidence>
<dbReference type="Gene3D" id="3.40.50.720">
    <property type="entry name" value="NAD(P)-binding Rossmann-like Domain"/>
    <property type="match status" value="1"/>
</dbReference>
<name>A0ABU0CXF4_9BACI</name>
<dbReference type="Gene3D" id="3.40.50.10860">
    <property type="entry name" value="Leucine Dehydrogenase, chain A, domain 1"/>
    <property type="match status" value="1"/>
</dbReference>
<organism evidence="6 7">
    <name type="scientific">Caldalkalibacillus uzonensis</name>
    <dbReference type="NCBI Taxonomy" id="353224"/>
    <lineage>
        <taxon>Bacteria</taxon>
        <taxon>Bacillati</taxon>
        <taxon>Bacillota</taxon>
        <taxon>Bacilli</taxon>
        <taxon>Bacillales</taxon>
        <taxon>Bacillaceae</taxon>
        <taxon>Caldalkalibacillus</taxon>
    </lineage>
</organism>
<gene>
    <name evidence="6" type="ORF">J2S00_002757</name>
</gene>
<dbReference type="EC" id="1.4.1.9" evidence="6"/>
<keyword evidence="2 4" id="KW-0560">Oxidoreductase</keyword>
<dbReference type="InterPro" id="IPR006095">
    <property type="entry name" value="Glu/Leu/Phe/Val/Trp_DH"/>
</dbReference>
<dbReference type="RefSeq" id="WP_307340756.1">
    <property type="nucleotide sequence ID" value="NZ_JAUSUQ010000010.1"/>
</dbReference>
<dbReference type="SUPFAM" id="SSF53223">
    <property type="entry name" value="Aminoacid dehydrogenase-like, N-terminal domain"/>
    <property type="match status" value="1"/>
</dbReference>
<evidence type="ECO:0000259" key="5">
    <source>
        <dbReference type="SMART" id="SM00839"/>
    </source>
</evidence>
<dbReference type="PANTHER" id="PTHR42722">
    <property type="entry name" value="LEUCINE DEHYDROGENASE"/>
    <property type="match status" value="1"/>
</dbReference>
<dbReference type="PIRSF" id="PIRSF000188">
    <property type="entry name" value="Phe_leu_dh"/>
    <property type="match status" value="1"/>
</dbReference>
<keyword evidence="7" id="KW-1185">Reference proteome</keyword>
<dbReference type="PRINTS" id="PR00082">
    <property type="entry name" value="GLFDHDRGNASE"/>
</dbReference>
<dbReference type="CDD" id="cd01075">
    <property type="entry name" value="NAD_bind_Leu_Phe_Val_DH"/>
    <property type="match status" value="1"/>
</dbReference>
<comment type="caution">
    <text evidence="6">The sequence shown here is derived from an EMBL/GenBank/DDBJ whole genome shotgun (WGS) entry which is preliminary data.</text>
</comment>
<dbReference type="InterPro" id="IPR046346">
    <property type="entry name" value="Aminoacid_DH-like_N_sf"/>
</dbReference>
<dbReference type="PANTHER" id="PTHR42722:SF1">
    <property type="entry name" value="VALINE DEHYDROGENASE"/>
    <property type="match status" value="1"/>
</dbReference>
<dbReference type="Pfam" id="PF02812">
    <property type="entry name" value="ELFV_dehydrog_N"/>
    <property type="match status" value="1"/>
</dbReference>
<dbReference type="InterPro" id="IPR006097">
    <property type="entry name" value="Glu/Leu/Phe/Val/Trp_DH_dimer"/>
</dbReference>
<dbReference type="InterPro" id="IPR016211">
    <property type="entry name" value="Glu/Phe/Leu/Val/Trp_DH_bac/arc"/>
</dbReference>
<dbReference type="Proteomes" id="UP001232445">
    <property type="component" value="Unassembled WGS sequence"/>
</dbReference>
<dbReference type="EMBL" id="JAUSUQ010000010">
    <property type="protein sequence ID" value="MDQ0339962.1"/>
    <property type="molecule type" value="Genomic_DNA"/>
</dbReference>
<dbReference type="Pfam" id="PF00208">
    <property type="entry name" value="ELFV_dehydrog"/>
    <property type="match status" value="1"/>
</dbReference>
<dbReference type="SUPFAM" id="SSF51735">
    <property type="entry name" value="NAD(P)-binding Rossmann-fold domains"/>
    <property type="match status" value="1"/>
</dbReference>